<accession>A0ABT1TDX1</accession>
<protein>
    <submittedName>
        <fullName evidence="1">Uncharacterized protein</fullName>
    </submittedName>
</protein>
<organism evidence="1 2">
    <name type="scientific">Methylomonas subterranea</name>
    <dbReference type="NCBI Taxonomy" id="2952225"/>
    <lineage>
        <taxon>Bacteria</taxon>
        <taxon>Pseudomonadati</taxon>
        <taxon>Pseudomonadota</taxon>
        <taxon>Gammaproteobacteria</taxon>
        <taxon>Methylococcales</taxon>
        <taxon>Methylococcaceae</taxon>
        <taxon>Methylomonas</taxon>
    </lineage>
</organism>
<sequence>MISNPKNDFERLFGPYQDGYCFEIENCQIRRALNNRVSKHGAGLKSAEFLLYKAKSNKQIIYIVEARTNAPKQLDSYISEIQEKFVDSLSLFIAMHLNRQSQAELPEIIIQANIASLDFKMVLAIEKYPDDLLSDLQDKLRKALIKTTCIWNIGFDSVIVINEKSARKHGLMNS</sequence>
<dbReference type="EMBL" id="JANIBJ010000008">
    <property type="protein sequence ID" value="MCQ8103661.1"/>
    <property type="molecule type" value="Genomic_DNA"/>
</dbReference>
<proteinExistence type="predicted"/>
<dbReference type="RefSeq" id="WP_256601373.1">
    <property type="nucleotide sequence ID" value="NZ_JANIBJ010000008.1"/>
</dbReference>
<name>A0ABT1TDX1_9GAMM</name>
<evidence type="ECO:0000313" key="1">
    <source>
        <dbReference type="EMBL" id="MCQ8103661.1"/>
    </source>
</evidence>
<keyword evidence="2" id="KW-1185">Reference proteome</keyword>
<evidence type="ECO:0000313" key="2">
    <source>
        <dbReference type="Proteomes" id="UP001524499"/>
    </source>
</evidence>
<gene>
    <name evidence="1" type="ORF">NP590_06060</name>
</gene>
<comment type="caution">
    <text evidence="1">The sequence shown here is derived from an EMBL/GenBank/DDBJ whole genome shotgun (WGS) entry which is preliminary data.</text>
</comment>
<reference evidence="1 2" key="1">
    <citation type="submission" date="2022-07" db="EMBL/GenBank/DDBJ databases">
        <title>Methylomonas rivi sp. nov., Methylomonas rosea sp. nov., Methylomonas aureus sp. nov. and Methylomonas subterranea sp. nov., four novel methanotrophs isolated from a freshwater creek and the deep terrestrial subsurface.</title>
        <authorList>
            <person name="Abin C."/>
            <person name="Sankaranarayanan K."/>
            <person name="Garner C."/>
            <person name="Sindelar R."/>
            <person name="Kotary K."/>
            <person name="Garner R."/>
            <person name="Barclay S."/>
            <person name="Lawson P."/>
            <person name="Krumholz L."/>
        </authorList>
    </citation>
    <scope>NUCLEOTIDE SEQUENCE [LARGE SCALE GENOMIC DNA]</scope>
    <source>
        <strain evidence="1 2">SURF-2</strain>
    </source>
</reference>
<dbReference type="Proteomes" id="UP001524499">
    <property type="component" value="Unassembled WGS sequence"/>
</dbReference>